<evidence type="ECO:0000313" key="2">
    <source>
        <dbReference type="EMBL" id="KXZ39998.1"/>
    </source>
</evidence>
<evidence type="ECO:0000259" key="1">
    <source>
        <dbReference type="Pfam" id="PF13335"/>
    </source>
</evidence>
<dbReference type="EMBL" id="LSFY01000001">
    <property type="protein sequence ID" value="KXZ39998.1"/>
    <property type="molecule type" value="Genomic_DNA"/>
</dbReference>
<gene>
    <name evidence="2" type="ORF">JWYL7_1073</name>
    <name evidence="3" type="ORF">SAMN05661008_01542</name>
</gene>
<evidence type="ECO:0000313" key="4">
    <source>
        <dbReference type="Proteomes" id="UP000092605"/>
    </source>
</evidence>
<dbReference type="Proteomes" id="UP000323392">
    <property type="component" value="Unassembled WGS sequence"/>
</dbReference>
<keyword evidence="5" id="KW-1185">Reference proteome</keyword>
<dbReference type="PATRIC" id="fig|1121328.3.peg.1083"/>
<feature type="domain" description="Mg chelatase-related protein C-terminal" evidence="1">
    <location>
        <begin position="26"/>
        <end position="121"/>
    </location>
</feature>
<dbReference type="OrthoDB" id="9813147at2"/>
<organism evidence="2 4">
    <name type="scientific">Alkalithermobacter thermoalcaliphilus JW-YL-7 = DSM 7308</name>
    <dbReference type="NCBI Taxonomy" id="1121328"/>
    <lineage>
        <taxon>Bacteria</taxon>
        <taxon>Bacillati</taxon>
        <taxon>Bacillota</taxon>
        <taxon>Clostridia</taxon>
        <taxon>Peptostreptococcales</taxon>
        <taxon>Tepidibacteraceae</taxon>
        <taxon>Alkalithermobacter</taxon>
    </lineage>
</organism>
<dbReference type="AlphaFoldDB" id="A0A150FR00"/>
<proteinExistence type="predicted"/>
<dbReference type="STRING" id="1121328.JWYL7_1073"/>
<sequence length="129" mass="15273">MLDRFDIFIEMTPLDYEDFDSQTNIESSSEIKKRVDAARYIQGERYKNSNIKTNNQLSTKDIDKYCYLDKTCKDFAKQILQKYKLSSRSYYKLLKTARTIADLDSSENININHLAEALSFRKAYFTYWG</sequence>
<dbReference type="PANTHER" id="PTHR32039:SF7">
    <property type="entry name" value="COMPETENCE PROTEIN COMM"/>
    <property type="match status" value="1"/>
</dbReference>
<protein>
    <submittedName>
        <fullName evidence="3">Magnesium chelatase, subunit ChlI C-terminal</fullName>
    </submittedName>
    <submittedName>
        <fullName evidence="2">Mg chelatase-related protein</fullName>
    </submittedName>
</protein>
<dbReference type="Proteomes" id="UP000092605">
    <property type="component" value="Unassembled WGS sequence"/>
</dbReference>
<evidence type="ECO:0000313" key="5">
    <source>
        <dbReference type="Proteomes" id="UP000323392"/>
    </source>
</evidence>
<evidence type="ECO:0000313" key="3">
    <source>
        <dbReference type="EMBL" id="SHL14107.1"/>
    </source>
</evidence>
<dbReference type="InterPro" id="IPR045006">
    <property type="entry name" value="CHLI-like"/>
</dbReference>
<dbReference type="InterPro" id="IPR027417">
    <property type="entry name" value="P-loop_NTPase"/>
</dbReference>
<reference evidence="2 4" key="1">
    <citation type="submission" date="2016-02" db="EMBL/GenBank/DDBJ databases">
        <title>Draft genome sequence for Clostridium paradoxum JW-YL-7.</title>
        <authorList>
            <person name="Utturkar S.M."/>
            <person name="Lancaster A."/>
            <person name="Poole F.L."/>
            <person name="Adams M.W."/>
            <person name="Brown S.D."/>
        </authorList>
    </citation>
    <scope>NUCLEOTIDE SEQUENCE [LARGE SCALE GENOMIC DNA]</scope>
    <source>
        <strain evidence="2 4">JW-YL-7</strain>
    </source>
</reference>
<name>A0A150FR00_CLOPD</name>
<comment type="caution">
    <text evidence="2">The sequence shown here is derived from an EMBL/GenBank/DDBJ whole genome shotgun (WGS) entry which is preliminary data.</text>
</comment>
<dbReference type="Pfam" id="PF13335">
    <property type="entry name" value="Mg_chelatase_C"/>
    <property type="match status" value="1"/>
</dbReference>
<dbReference type="EMBL" id="FRBG01000012">
    <property type="protein sequence ID" value="SHL14107.1"/>
    <property type="molecule type" value="Genomic_DNA"/>
</dbReference>
<reference evidence="3 5" key="2">
    <citation type="submission" date="2016-11" db="EMBL/GenBank/DDBJ databases">
        <authorList>
            <person name="Varghese N."/>
            <person name="Submissions S."/>
        </authorList>
    </citation>
    <scope>NUCLEOTIDE SEQUENCE [LARGE SCALE GENOMIC DNA]</scope>
    <source>
        <strain evidence="3 5">DSM 7308</strain>
    </source>
</reference>
<dbReference type="PANTHER" id="PTHR32039">
    <property type="entry name" value="MAGNESIUM-CHELATASE SUBUNIT CHLI"/>
    <property type="match status" value="1"/>
</dbReference>
<dbReference type="Gene3D" id="3.40.50.300">
    <property type="entry name" value="P-loop containing nucleotide triphosphate hydrolases"/>
    <property type="match status" value="1"/>
</dbReference>
<accession>A0A150FR00</accession>
<dbReference type="InterPro" id="IPR025158">
    <property type="entry name" value="Mg_chelat-rel_C"/>
</dbReference>